<comment type="catalytic activity">
    <reaction evidence="8 9">
        <text>(1S,2R)-1-C-(indol-3-yl)glycerol 3-phosphate + L-serine = D-glyceraldehyde 3-phosphate + L-tryptophan + H2O</text>
        <dbReference type="Rhea" id="RHEA:10532"/>
        <dbReference type="ChEBI" id="CHEBI:15377"/>
        <dbReference type="ChEBI" id="CHEBI:33384"/>
        <dbReference type="ChEBI" id="CHEBI:57912"/>
        <dbReference type="ChEBI" id="CHEBI:58866"/>
        <dbReference type="ChEBI" id="CHEBI:59776"/>
        <dbReference type="EC" id="4.2.1.20"/>
    </reaction>
</comment>
<keyword evidence="6 9" id="KW-0057">Aromatic amino acid biosynthesis</keyword>
<name>A0A1I5Q7P7_9BACT</name>
<comment type="subunit">
    <text evidence="3 9">Tetramer of two alpha and two beta chains.</text>
</comment>
<dbReference type="GO" id="GO:0005829">
    <property type="term" value="C:cytosol"/>
    <property type="evidence" value="ECO:0007669"/>
    <property type="project" value="TreeGrafter"/>
</dbReference>
<comment type="similarity">
    <text evidence="9 10">Belongs to the TrpA family.</text>
</comment>
<dbReference type="NCBIfam" id="TIGR00262">
    <property type="entry name" value="trpA"/>
    <property type="match status" value="1"/>
</dbReference>
<dbReference type="CDD" id="cd04724">
    <property type="entry name" value="Tryptophan_synthase_alpha"/>
    <property type="match status" value="1"/>
</dbReference>
<dbReference type="RefSeq" id="WP_092013804.1">
    <property type="nucleotide sequence ID" value="NZ_FOXH01000003.1"/>
</dbReference>
<organism evidence="11 12">
    <name type="scientific">Pseudarcicella hirudinis</name>
    <dbReference type="NCBI Taxonomy" id="1079859"/>
    <lineage>
        <taxon>Bacteria</taxon>
        <taxon>Pseudomonadati</taxon>
        <taxon>Bacteroidota</taxon>
        <taxon>Cytophagia</taxon>
        <taxon>Cytophagales</taxon>
        <taxon>Flectobacillaceae</taxon>
        <taxon>Pseudarcicella</taxon>
    </lineage>
</organism>
<evidence type="ECO:0000313" key="12">
    <source>
        <dbReference type="Proteomes" id="UP000199306"/>
    </source>
</evidence>
<gene>
    <name evidence="9" type="primary">trpA</name>
    <name evidence="11" type="ORF">SAMN04515674_10340</name>
</gene>
<feature type="active site" description="Proton acceptor" evidence="9">
    <location>
        <position position="46"/>
    </location>
</feature>
<dbReference type="SUPFAM" id="SSF51366">
    <property type="entry name" value="Ribulose-phoshate binding barrel"/>
    <property type="match status" value="1"/>
</dbReference>
<evidence type="ECO:0000256" key="6">
    <source>
        <dbReference type="ARBA" id="ARBA00023141"/>
    </source>
</evidence>
<dbReference type="HAMAP" id="MF_00131">
    <property type="entry name" value="Trp_synth_alpha"/>
    <property type="match status" value="1"/>
</dbReference>
<dbReference type="Pfam" id="PF00290">
    <property type="entry name" value="Trp_syntA"/>
    <property type="match status" value="1"/>
</dbReference>
<dbReference type="Gene3D" id="3.20.20.70">
    <property type="entry name" value="Aldolase class I"/>
    <property type="match status" value="1"/>
</dbReference>
<proteinExistence type="inferred from homology"/>
<evidence type="ECO:0000256" key="9">
    <source>
        <dbReference type="HAMAP-Rule" id="MF_00131"/>
    </source>
</evidence>
<keyword evidence="12" id="KW-1185">Reference proteome</keyword>
<evidence type="ECO:0000256" key="3">
    <source>
        <dbReference type="ARBA" id="ARBA00011270"/>
    </source>
</evidence>
<dbReference type="OrthoDB" id="9804578at2"/>
<dbReference type="EMBL" id="FOXH01000003">
    <property type="protein sequence ID" value="SFP41906.1"/>
    <property type="molecule type" value="Genomic_DNA"/>
</dbReference>
<protein>
    <recommendedName>
        <fullName evidence="9">Tryptophan synthase alpha chain</fullName>
        <ecNumber evidence="9">4.2.1.20</ecNumber>
    </recommendedName>
</protein>
<evidence type="ECO:0000256" key="7">
    <source>
        <dbReference type="ARBA" id="ARBA00023239"/>
    </source>
</evidence>
<dbReference type="UniPathway" id="UPA00035">
    <property type="reaction ID" value="UER00044"/>
</dbReference>
<dbReference type="PANTHER" id="PTHR43406:SF1">
    <property type="entry name" value="TRYPTOPHAN SYNTHASE ALPHA CHAIN, CHLOROPLASTIC"/>
    <property type="match status" value="1"/>
</dbReference>
<keyword evidence="5 9" id="KW-0822">Tryptophan biosynthesis</keyword>
<sequence>MNRITQLFQNKKQDILNVYFTAGFPDLNDTVKILTALDEGGADLIEIGMPYSDPVADGETIQLSNQKALDNGMSVKLLFEQLKDIRKTVNVPILLMGYINPVLQYGIEAFCKKCQEVGVDGLILPDLPVDVYEEEYKSIFEQYNLLNTFLITPQTSDVRINHIDNISNGFIYMVSSASTTGAKTGISEEQEAYFAKVNAMNLKNPRLIGFGISNHESFKKASSNAQGAIIGSAFIKVLNESTNLEKDIKSFVHSIKYA</sequence>
<keyword evidence="7 9" id="KW-0456">Lyase</keyword>
<dbReference type="EC" id="4.2.1.20" evidence="9"/>
<evidence type="ECO:0000313" key="11">
    <source>
        <dbReference type="EMBL" id="SFP41906.1"/>
    </source>
</evidence>
<evidence type="ECO:0000256" key="8">
    <source>
        <dbReference type="ARBA" id="ARBA00049047"/>
    </source>
</evidence>
<dbReference type="InterPro" id="IPR018204">
    <property type="entry name" value="Trp_synthase_alpha_AS"/>
</dbReference>
<keyword evidence="4 9" id="KW-0028">Amino-acid biosynthesis</keyword>
<reference evidence="11 12" key="1">
    <citation type="submission" date="2016-10" db="EMBL/GenBank/DDBJ databases">
        <authorList>
            <person name="de Groot N.N."/>
        </authorList>
    </citation>
    <scope>NUCLEOTIDE SEQUENCE [LARGE SCALE GENOMIC DNA]</scope>
    <source>
        <strain evidence="12">E92,LMG 26720,CCM 7988</strain>
    </source>
</reference>
<feature type="active site" description="Proton acceptor" evidence="9">
    <location>
        <position position="57"/>
    </location>
</feature>
<dbReference type="InterPro" id="IPR013785">
    <property type="entry name" value="Aldolase_TIM"/>
</dbReference>
<evidence type="ECO:0000256" key="10">
    <source>
        <dbReference type="RuleBase" id="RU003662"/>
    </source>
</evidence>
<dbReference type="STRING" id="1079859.SAMN04515674_10340"/>
<evidence type="ECO:0000256" key="2">
    <source>
        <dbReference type="ARBA" id="ARBA00004733"/>
    </source>
</evidence>
<evidence type="ECO:0000256" key="4">
    <source>
        <dbReference type="ARBA" id="ARBA00022605"/>
    </source>
</evidence>
<dbReference type="InterPro" id="IPR011060">
    <property type="entry name" value="RibuloseP-bd_barrel"/>
</dbReference>
<dbReference type="FunFam" id="3.20.20.70:FF:000037">
    <property type="entry name" value="Tryptophan synthase alpha chain"/>
    <property type="match status" value="1"/>
</dbReference>
<dbReference type="PANTHER" id="PTHR43406">
    <property type="entry name" value="TRYPTOPHAN SYNTHASE, ALPHA CHAIN"/>
    <property type="match status" value="1"/>
</dbReference>
<dbReference type="InterPro" id="IPR002028">
    <property type="entry name" value="Trp_synthase_suA"/>
</dbReference>
<comment type="pathway">
    <text evidence="2 9">Amino-acid biosynthesis; L-tryptophan biosynthesis; L-tryptophan from chorismate: step 5/5.</text>
</comment>
<dbReference type="PROSITE" id="PS00167">
    <property type="entry name" value="TRP_SYNTHASE_ALPHA"/>
    <property type="match status" value="1"/>
</dbReference>
<dbReference type="GO" id="GO:0004834">
    <property type="term" value="F:tryptophan synthase activity"/>
    <property type="evidence" value="ECO:0007669"/>
    <property type="project" value="UniProtKB-UniRule"/>
</dbReference>
<evidence type="ECO:0000256" key="5">
    <source>
        <dbReference type="ARBA" id="ARBA00022822"/>
    </source>
</evidence>
<dbReference type="AlphaFoldDB" id="A0A1I5Q7P7"/>
<comment type="function">
    <text evidence="1 9">The alpha subunit is responsible for the aldol cleavage of indoleglycerol phosphate to indole and glyceraldehyde 3-phosphate.</text>
</comment>
<evidence type="ECO:0000256" key="1">
    <source>
        <dbReference type="ARBA" id="ARBA00003365"/>
    </source>
</evidence>
<dbReference type="Proteomes" id="UP000199306">
    <property type="component" value="Unassembled WGS sequence"/>
</dbReference>
<accession>A0A1I5Q7P7</accession>